<dbReference type="KEGG" id="ssal:SPISAL_00410"/>
<gene>
    <name evidence="3" type="ORF">SPISAL_00410</name>
</gene>
<evidence type="ECO:0000256" key="1">
    <source>
        <dbReference type="SAM" id="SignalP"/>
    </source>
</evidence>
<feature type="signal peptide" evidence="1">
    <location>
        <begin position="1"/>
        <end position="20"/>
    </location>
</feature>
<proteinExistence type="predicted"/>
<protein>
    <recommendedName>
        <fullName evidence="2">Lipid/polyisoprenoid-binding YceI-like domain-containing protein</fullName>
    </recommendedName>
</protein>
<dbReference type="Proteomes" id="UP000017881">
    <property type="component" value="Chromosome"/>
</dbReference>
<sequence>MRLTASFGLMTLLATAPALGADAWSIDHDQSDLTFEATQQGGSFEGYFGSFSADMRFAADDLDNSAFDVTVDVTSIDTGSRQRDRELPKSDWFAFDAFPKATFKTSEIRETAEGYEAVGELRIRESAHEITLPFTWDTEGDTAEMVGAVTIDRTRYGVGQGDWTDPDAVGHGVTVQVDLTLSRVAD</sequence>
<dbReference type="PANTHER" id="PTHR34406">
    <property type="entry name" value="PROTEIN YCEI"/>
    <property type="match status" value="1"/>
</dbReference>
<dbReference type="Pfam" id="PF04264">
    <property type="entry name" value="YceI"/>
    <property type="match status" value="1"/>
</dbReference>
<keyword evidence="4" id="KW-1185">Reference proteome</keyword>
<dbReference type="eggNOG" id="COG2353">
    <property type="taxonomic scope" value="Bacteria"/>
</dbReference>
<dbReference type="PANTHER" id="PTHR34406:SF1">
    <property type="entry name" value="PROTEIN YCEI"/>
    <property type="match status" value="1"/>
</dbReference>
<accession>R4VKK7</accession>
<keyword evidence="1" id="KW-0732">Signal</keyword>
<dbReference type="EMBL" id="CP005963">
    <property type="protein sequence ID" value="AGM40183.1"/>
    <property type="molecule type" value="Genomic_DNA"/>
</dbReference>
<dbReference type="InterPro" id="IPR036761">
    <property type="entry name" value="TTHA0802/YceI-like_sf"/>
</dbReference>
<name>R4VKK7_9GAMM</name>
<feature type="domain" description="Lipid/polyisoprenoid-binding YceI-like" evidence="2">
    <location>
        <begin position="23"/>
        <end position="182"/>
    </location>
</feature>
<dbReference type="SMART" id="SM00867">
    <property type="entry name" value="YceI"/>
    <property type="match status" value="1"/>
</dbReference>
<dbReference type="AlphaFoldDB" id="R4VKK7"/>
<dbReference type="HOGENOM" id="CLU_071003_5_1_6"/>
<dbReference type="Gene3D" id="2.40.128.110">
    <property type="entry name" value="Lipid/polyisoprenoid-binding, YceI-like"/>
    <property type="match status" value="1"/>
</dbReference>
<feature type="chain" id="PRO_5004380933" description="Lipid/polyisoprenoid-binding YceI-like domain-containing protein" evidence="1">
    <location>
        <begin position="21"/>
        <end position="186"/>
    </location>
</feature>
<evidence type="ECO:0000313" key="4">
    <source>
        <dbReference type="Proteomes" id="UP000017881"/>
    </source>
</evidence>
<organism evidence="3 4">
    <name type="scientific">Spiribacter salinus M19-40</name>
    <dbReference type="NCBI Taxonomy" id="1260251"/>
    <lineage>
        <taxon>Bacteria</taxon>
        <taxon>Pseudomonadati</taxon>
        <taxon>Pseudomonadota</taxon>
        <taxon>Gammaproteobacteria</taxon>
        <taxon>Chromatiales</taxon>
        <taxon>Ectothiorhodospiraceae</taxon>
        <taxon>Spiribacter</taxon>
    </lineage>
</organism>
<dbReference type="OrthoDB" id="1247465at2"/>
<dbReference type="RefSeq" id="WP_016352490.1">
    <property type="nucleotide sequence ID" value="NC_021291.1"/>
</dbReference>
<evidence type="ECO:0000259" key="2">
    <source>
        <dbReference type="SMART" id="SM00867"/>
    </source>
</evidence>
<dbReference type="InterPro" id="IPR007372">
    <property type="entry name" value="Lipid/polyisoprenoid-bd_YceI"/>
</dbReference>
<evidence type="ECO:0000313" key="3">
    <source>
        <dbReference type="EMBL" id="AGM40183.1"/>
    </source>
</evidence>
<reference evidence="3 4" key="1">
    <citation type="journal article" date="2013" name="Genome Announc.">
        <title>Draft Genome of Spiribacter salinus M19-40, an Abundant Gammaproteobacterium in Aquatic Hypersaline Environments.</title>
        <authorList>
            <person name="Leon M.J."/>
            <person name="Ghai R."/>
            <person name="Fernandez A.B."/>
            <person name="Sanchez-Porro C."/>
            <person name="Rodriguez-Valera F."/>
            <person name="Ventosa A."/>
        </authorList>
    </citation>
    <scope>NUCLEOTIDE SEQUENCE [LARGE SCALE GENOMIC DNA]</scope>
    <source>
        <strain evidence="3 4">M19-40</strain>
    </source>
</reference>
<dbReference type="SUPFAM" id="SSF101874">
    <property type="entry name" value="YceI-like"/>
    <property type="match status" value="1"/>
</dbReference>